<dbReference type="AlphaFoldDB" id="A0A2U2CCX5"/>
<dbReference type="InterPro" id="IPR036005">
    <property type="entry name" value="Creatinase/aminopeptidase-like"/>
</dbReference>
<dbReference type="PANTHER" id="PTHR46112:SF3">
    <property type="entry name" value="AMINOPEPTIDASE YPDF"/>
    <property type="match status" value="1"/>
</dbReference>
<dbReference type="Gene3D" id="3.90.230.10">
    <property type="entry name" value="Creatinase/methionine aminopeptidase superfamily"/>
    <property type="match status" value="1"/>
</dbReference>
<evidence type="ECO:0000259" key="1">
    <source>
        <dbReference type="Pfam" id="PF00557"/>
    </source>
</evidence>
<feature type="domain" description="Creatinase N-terminal" evidence="2">
    <location>
        <begin position="14"/>
        <end position="175"/>
    </location>
</feature>
<dbReference type="InterPro" id="IPR029149">
    <property type="entry name" value="Creatin/AminoP/Spt16_N"/>
</dbReference>
<dbReference type="Pfam" id="PF00557">
    <property type="entry name" value="Peptidase_M24"/>
    <property type="match status" value="1"/>
</dbReference>
<dbReference type="SUPFAM" id="SSF55920">
    <property type="entry name" value="Creatinase/aminopeptidase"/>
    <property type="match status" value="1"/>
</dbReference>
<protein>
    <recommendedName>
        <fullName evidence="5">Aminopeptidase P family protein</fullName>
    </recommendedName>
</protein>
<dbReference type="Proteomes" id="UP000244940">
    <property type="component" value="Unassembled WGS sequence"/>
</dbReference>
<dbReference type="OrthoDB" id="9806388at2"/>
<dbReference type="GeneID" id="94364913"/>
<name>A0A2U2CCX5_9RHOB</name>
<dbReference type="PANTHER" id="PTHR46112">
    <property type="entry name" value="AMINOPEPTIDASE"/>
    <property type="match status" value="1"/>
</dbReference>
<sequence length="407" mass="43306">MTKVSPAQYPCDMDRLRALMQAAGMDAILAWGGANFRYVTGFANYFDNPGGSVALIPADPALEPVILVASWVEDAARADNRLGTIRTYPLWIEIGDVEQVRAGTAKETPKPSPRFDLGANMRSLAQALAERGLEAGRIGIEMNSVSAQAFQLLTEALPRARFAEAAGVFTDLRLCKTDWEIACMVKATQLAETGLLAVADAPLQGLDTVGLKQIYDAAVTDALAGDPDSGFNGTRVTASIGGAVSPVISGGPRVTGEELVFFDCAVSIHGYGSDTGRTLTFGPPGPEARRIMDAVCAGMDAAIPLLVPGTPMCDVFRAGQDAVRAAGLPWYTRGHIGHTMGLGMGEQGPYLSPVETRPLEPGMVIALETPLYMRGLGGFQVEECFVITTEGHRRFTTLPRDFLQARL</sequence>
<dbReference type="InterPro" id="IPR050659">
    <property type="entry name" value="Peptidase_M24B"/>
</dbReference>
<dbReference type="CDD" id="cd01066">
    <property type="entry name" value="APP_MetAP"/>
    <property type="match status" value="1"/>
</dbReference>
<dbReference type="Gene3D" id="3.40.350.10">
    <property type="entry name" value="Creatinase/prolidase N-terminal domain"/>
    <property type="match status" value="1"/>
</dbReference>
<evidence type="ECO:0008006" key="5">
    <source>
        <dbReference type="Google" id="ProtNLM"/>
    </source>
</evidence>
<dbReference type="InterPro" id="IPR000587">
    <property type="entry name" value="Creatinase_N"/>
</dbReference>
<organism evidence="3 4">
    <name type="scientific">Pararhodobacter marinus</name>
    <dbReference type="NCBI Taxonomy" id="2184063"/>
    <lineage>
        <taxon>Bacteria</taxon>
        <taxon>Pseudomonadati</taxon>
        <taxon>Pseudomonadota</taxon>
        <taxon>Alphaproteobacteria</taxon>
        <taxon>Rhodobacterales</taxon>
        <taxon>Paracoccaceae</taxon>
        <taxon>Pararhodobacter</taxon>
    </lineage>
</organism>
<evidence type="ECO:0000259" key="2">
    <source>
        <dbReference type="Pfam" id="PF01321"/>
    </source>
</evidence>
<evidence type="ECO:0000313" key="3">
    <source>
        <dbReference type="EMBL" id="PWE29755.1"/>
    </source>
</evidence>
<reference evidence="3 4" key="1">
    <citation type="submission" date="2018-05" db="EMBL/GenBank/DDBJ databases">
        <title>Pararhodobacter marina sp. nov., isolated from deep-sea water of the Indian Ocean.</title>
        <authorList>
            <person name="Lai Q.Sr."/>
            <person name="Liu X."/>
            <person name="Shao Z."/>
        </authorList>
    </citation>
    <scope>NUCLEOTIDE SEQUENCE [LARGE SCALE GENOMIC DNA]</scope>
    <source>
        <strain evidence="3 4">CIC4N-9</strain>
    </source>
</reference>
<accession>A0A2U2CCX5</accession>
<dbReference type="EMBL" id="QEYD01000004">
    <property type="protein sequence ID" value="PWE29755.1"/>
    <property type="molecule type" value="Genomic_DNA"/>
</dbReference>
<keyword evidence="4" id="KW-1185">Reference proteome</keyword>
<dbReference type="Pfam" id="PF01321">
    <property type="entry name" value="Creatinase_N"/>
    <property type="match status" value="1"/>
</dbReference>
<dbReference type="InterPro" id="IPR000994">
    <property type="entry name" value="Pept_M24"/>
</dbReference>
<gene>
    <name evidence="3" type="ORF">C4N9_08420</name>
</gene>
<feature type="domain" description="Peptidase M24" evidence="1">
    <location>
        <begin position="183"/>
        <end position="388"/>
    </location>
</feature>
<dbReference type="RefSeq" id="WP_109532868.1">
    <property type="nucleotide sequence ID" value="NZ_QEYD01000004.1"/>
</dbReference>
<proteinExistence type="predicted"/>
<comment type="caution">
    <text evidence="3">The sequence shown here is derived from an EMBL/GenBank/DDBJ whole genome shotgun (WGS) entry which is preliminary data.</text>
</comment>
<evidence type="ECO:0000313" key="4">
    <source>
        <dbReference type="Proteomes" id="UP000244940"/>
    </source>
</evidence>
<dbReference type="SUPFAM" id="SSF53092">
    <property type="entry name" value="Creatinase/prolidase N-terminal domain"/>
    <property type="match status" value="1"/>
</dbReference>